<dbReference type="PANTHER" id="PTHR37610:SF40">
    <property type="entry name" value="OS01G0909600 PROTEIN"/>
    <property type="match status" value="1"/>
</dbReference>
<protein>
    <submittedName>
        <fullName evidence="1">Uncharacterized protein</fullName>
    </submittedName>
</protein>
<dbReference type="PANTHER" id="PTHR37610">
    <property type="entry name" value="CCHC-TYPE DOMAIN-CONTAINING PROTEIN"/>
    <property type="match status" value="1"/>
</dbReference>
<gene>
    <name evidence="1" type="ORF">C1H46_016303</name>
</gene>
<evidence type="ECO:0000313" key="1">
    <source>
        <dbReference type="EMBL" id="TQD98038.1"/>
    </source>
</evidence>
<accession>A0A540MH02</accession>
<keyword evidence="2" id="KW-1185">Reference proteome</keyword>
<organism evidence="1 2">
    <name type="scientific">Malus baccata</name>
    <name type="common">Siberian crab apple</name>
    <name type="synonym">Pyrus baccata</name>
    <dbReference type="NCBI Taxonomy" id="106549"/>
    <lineage>
        <taxon>Eukaryota</taxon>
        <taxon>Viridiplantae</taxon>
        <taxon>Streptophyta</taxon>
        <taxon>Embryophyta</taxon>
        <taxon>Tracheophyta</taxon>
        <taxon>Spermatophyta</taxon>
        <taxon>Magnoliopsida</taxon>
        <taxon>eudicotyledons</taxon>
        <taxon>Gunneridae</taxon>
        <taxon>Pentapetalae</taxon>
        <taxon>rosids</taxon>
        <taxon>fabids</taxon>
        <taxon>Rosales</taxon>
        <taxon>Rosaceae</taxon>
        <taxon>Amygdaloideae</taxon>
        <taxon>Maleae</taxon>
        <taxon>Malus</taxon>
    </lineage>
</organism>
<name>A0A540MH02_MALBA</name>
<dbReference type="GO" id="GO:0008270">
    <property type="term" value="F:zinc ion binding"/>
    <property type="evidence" value="ECO:0007669"/>
    <property type="project" value="InterPro"/>
</dbReference>
<dbReference type="Proteomes" id="UP000315295">
    <property type="component" value="Unassembled WGS sequence"/>
</dbReference>
<dbReference type="InterPro" id="IPR036875">
    <property type="entry name" value="Znf_CCHC_sf"/>
</dbReference>
<dbReference type="SUPFAM" id="SSF57756">
    <property type="entry name" value="Retrovirus zinc finger-like domains"/>
    <property type="match status" value="1"/>
</dbReference>
<dbReference type="GO" id="GO:0003676">
    <property type="term" value="F:nucleic acid binding"/>
    <property type="evidence" value="ECO:0007669"/>
    <property type="project" value="InterPro"/>
</dbReference>
<sequence>MASSKDDSLQAIGVKLNGNNYVYWAYVMKNFLIGKGLWGYVSGKVSIPNNPKDEKHDDLLAAWEMNNSKIITWINNSVDLAIGIQLAKFSTSKEVWDHLEKLYTKANFAKRYQLEMEVRAIQQGDKSIQNFYNEMTSLWDQLALTEPKGLGTMELYRQYREEQRLVQFLMPLRDEFETLRSSILHRTPLPSVDSVLSELHAEEVRVQSQSHRLSSPMSNSSALVASVRPRTCTKTVVARDECAYCKEKGHWKVDCPWKFKKPPVAAETNPPKVLAMLTPELATTDRVDDFDFGW</sequence>
<evidence type="ECO:0000313" key="2">
    <source>
        <dbReference type="Proteomes" id="UP000315295"/>
    </source>
</evidence>
<dbReference type="EMBL" id="VIEB01000259">
    <property type="protein sequence ID" value="TQD98038.1"/>
    <property type="molecule type" value="Genomic_DNA"/>
</dbReference>
<reference evidence="1 2" key="1">
    <citation type="journal article" date="2019" name="G3 (Bethesda)">
        <title>Sequencing of a Wild Apple (Malus baccata) Genome Unravels the Differences Between Cultivated and Wild Apple Species Regarding Disease Resistance and Cold Tolerance.</title>
        <authorList>
            <person name="Chen X."/>
        </authorList>
    </citation>
    <scope>NUCLEOTIDE SEQUENCE [LARGE SCALE GENOMIC DNA]</scope>
    <source>
        <strain evidence="2">cv. Shandingzi</strain>
        <tissue evidence="1">Leaves</tissue>
    </source>
</reference>
<comment type="caution">
    <text evidence="1">The sequence shown here is derived from an EMBL/GenBank/DDBJ whole genome shotgun (WGS) entry which is preliminary data.</text>
</comment>
<dbReference type="Gene3D" id="4.10.60.10">
    <property type="entry name" value="Zinc finger, CCHC-type"/>
    <property type="match status" value="1"/>
</dbReference>
<proteinExistence type="predicted"/>
<dbReference type="Pfam" id="PF14223">
    <property type="entry name" value="Retrotran_gag_2"/>
    <property type="match status" value="1"/>
</dbReference>
<dbReference type="AlphaFoldDB" id="A0A540MH02"/>